<feature type="transmembrane region" description="Helical" evidence="1">
    <location>
        <begin position="12"/>
        <end position="31"/>
    </location>
</feature>
<dbReference type="Proteomes" id="UP000289440">
    <property type="component" value="Chromosome"/>
</dbReference>
<accession>A0A449A585</accession>
<evidence type="ECO:0000313" key="2">
    <source>
        <dbReference type="EMBL" id="VEU59396.1"/>
    </source>
</evidence>
<dbReference type="RefSeq" id="WP_129719790.1">
    <property type="nucleotide sequence ID" value="NZ_LR214951.1"/>
</dbReference>
<sequence>MLKYKIKKIKIFFGIAVFIAISSLFGFFYFLNIKNSNKQNLSLNKNQQNNSFISVRTQGAVKYDINFPFKKGVTIREILFKASVLPSADLSNINLETKIWENKNIYVPFVKKTENIQKDMSSKKNNKFNSKKISNENKFLIINDKSSINNTNNKNTYEEKEKLKQKKIIQKTKNTHNQNKEKKIKNKKTKNDFAKDELSLNDIDEDFLTKAKVNKNISEKILNFLKENKDKKITWKDIEAIYGVGPKTIEKMQNIFIHE</sequence>
<dbReference type="AlphaFoldDB" id="A0A449A585"/>
<evidence type="ECO:0000313" key="3">
    <source>
        <dbReference type="Proteomes" id="UP000289440"/>
    </source>
</evidence>
<keyword evidence="1" id="KW-0472">Membrane</keyword>
<reference evidence="2 3" key="1">
    <citation type="submission" date="2019-01" db="EMBL/GenBank/DDBJ databases">
        <authorList>
            <consortium name="Pathogen Informatics"/>
        </authorList>
    </citation>
    <scope>NUCLEOTIDE SEQUENCE [LARGE SCALE GENOMIC DNA]</scope>
    <source>
        <strain evidence="2 3">NCTC10166</strain>
    </source>
</reference>
<evidence type="ECO:0000256" key="1">
    <source>
        <dbReference type="SAM" id="Phobius"/>
    </source>
</evidence>
<dbReference type="EMBL" id="LR214951">
    <property type="protein sequence ID" value="VEU59396.1"/>
    <property type="molecule type" value="Genomic_DNA"/>
</dbReference>
<keyword evidence="3" id="KW-1185">Reference proteome</keyword>
<protein>
    <recommendedName>
        <fullName evidence="4">ComE operon protein 1</fullName>
    </recommendedName>
</protein>
<keyword evidence="1" id="KW-1133">Transmembrane helix</keyword>
<proteinExistence type="predicted"/>
<dbReference type="OrthoDB" id="399398at2"/>
<evidence type="ECO:0008006" key="4">
    <source>
        <dbReference type="Google" id="ProtNLM"/>
    </source>
</evidence>
<gene>
    <name evidence="2" type="ORF">NCTC10166_00365</name>
</gene>
<keyword evidence="1" id="KW-0812">Transmembrane</keyword>
<dbReference type="KEGG" id="mnu:NCTC10166_00365"/>
<name>A0A449A585_9BACT</name>
<organism evidence="2 3">
    <name type="scientific">Mesomycoplasma neurolyticum</name>
    <dbReference type="NCBI Taxonomy" id="2120"/>
    <lineage>
        <taxon>Bacteria</taxon>
        <taxon>Bacillati</taxon>
        <taxon>Mycoplasmatota</taxon>
        <taxon>Mycoplasmoidales</taxon>
        <taxon>Metamycoplasmataceae</taxon>
        <taxon>Mesomycoplasma</taxon>
    </lineage>
</organism>